<keyword evidence="2" id="KW-1133">Transmembrane helix</keyword>
<feature type="transmembrane region" description="Helical" evidence="2">
    <location>
        <begin position="179"/>
        <end position="212"/>
    </location>
</feature>
<protein>
    <submittedName>
        <fullName evidence="3">Uncharacterized protein</fullName>
    </submittedName>
</protein>
<organism evidence="3 4">
    <name type="scientific">Actinopolyspora mortivallis</name>
    <dbReference type="NCBI Taxonomy" id="33906"/>
    <lineage>
        <taxon>Bacteria</taxon>
        <taxon>Bacillati</taxon>
        <taxon>Actinomycetota</taxon>
        <taxon>Actinomycetes</taxon>
        <taxon>Actinopolysporales</taxon>
        <taxon>Actinopolysporaceae</taxon>
        <taxon>Actinopolyspora</taxon>
    </lineage>
</organism>
<feature type="compositionally biased region" description="Basic and acidic residues" evidence="1">
    <location>
        <begin position="318"/>
        <end position="330"/>
    </location>
</feature>
<name>A0A2T0GZK3_ACTMO</name>
<keyword evidence="2" id="KW-0812">Transmembrane</keyword>
<sequence length="343" mass="36612">MYDYPAMPESPDALRMSRSFREAFRLPGPLSGALVLLLRTWWLFPLAALVVVPFNAVSWAVSCRFGMCRRVGLRDGLLRVDEGSWVDVWSRVLRAMLVMPARIAVIAVSVAALAWVCAGYRAVPRRVWHLLSRRWAGLCGFGLVLVVLPAVLTALPLYFLQLRAAPMLSEEAPASSGGLVLILVLSVGVMLGSLVGIVSGVFASVAVVPFTVRRSGAREALRGVVHMVLRRVPPTLVTVSVALTFPSVVASVSETVVSGGAEAGWFDNVVRDSSSAVLSLPVVAAMYFTRYLDLSRHTDGYDLAGLTADLRGSAAPHGSEEDTASGRDGAEACSDQPHGGVRG</sequence>
<dbReference type="Proteomes" id="UP000239352">
    <property type="component" value="Unassembled WGS sequence"/>
</dbReference>
<dbReference type="RefSeq" id="WP_106112581.1">
    <property type="nucleotide sequence ID" value="NZ_PVSR01000003.1"/>
</dbReference>
<comment type="caution">
    <text evidence="3">The sequence shown here is derived from an EMBL/GenBank/DDBJ whole genome shotgun (WGS) entry which is preliminary data.</text>
</comment>
<evidence type="ECO:0000313" key="3">
    <source>
        <dbReference type="EMBL" id="PRW64542.1"/>
    </source>
</evidence>
<dbReference type="EMBL" id="PVSR01000003">
    <property type="protein sequence ID" value="PRW64542.1"/>
    <property type="molecule type" value="Genomic_DNA"/>
</dbReference>
<feature type="transmembrane region" description="Helical" evidence="2">
    <location>
        <begin position="135"/>
        <end position="159"/>
    </location>
</feature>
<accession>A0A2T0GZK3</accession>
<feature type="transmembrane region" description="Helical" evidence="2">
    <location>
        <begin position="103"/>
        <end position="123"/>
    </location>
</feature>
<keyword evidence="2" id="KW-0472">Membrane</keyword>
<gene>
    <name evidence="3" type="ORF">CEP50_04080</name>
</gene>
<dbReference type="AlphaFoldDB" id="A0A2T0GZK3"/>
<dbReference type="InParanoid" id="A0A2T0GZK3"/>
<reference evidence="3 4" key="1">
    <citation type="submission" date="2018-03" db="EMBL/GenBank/DDBJ databases">
        <title>Actinopolyspora mortivallis from Sahara, screening for active biomolecules.</title>
        <authorList>
            <person name="Selama O."/>
            <person name="Wellington E.M.H."/>
            <person name="Hacene H."/>
        </authorList>
    </citation>
    <scope>NUCLEOTIDE SEQUENCE [LARGE SCALE GENOMIC DNA]</scope>
    <source>
        <strain evidence="3 4">M5A</strain>
    </source>
</reference>
<evidence type="ECO:0000313" key="4">
    <source>
        <dbReference type="Proteomes" id="UP000239352"/>
    </source>
</evidence>
<evidence type="ECO:0000256" key="1">
    <source>
        <dbReference type="SAM" id="MobiDB-lite"/>
    </source>
</evidence>
<evidence type="ECO:0000256" key="2">
    <source>
        <dbReference type="SAM" id="Phobius"/>
    </source>
</evidence>
<proteinExistence type="predicted"/>
<dbReference type="STRING" id="1050202.GCA_000384035_02559"/>
<keyword evidence="4" id="KW-1185">Reference proteome</keyword>
<feature type="region of interest" description="Disordered" evidence="1">
    <location>
        <begin position="312"/>
        <end position="343"/>
    </location>
</feature>